<protein>
    <recommendedName>
        <fullName evidence="3">Solute-binding protein family 5 domain-containing protein</fullName>
    </recommendedName>
</protein>
<dbReference type="Gene3D" id="3.10.105.10">
    <property type="entry name" value="Dipeptide-binding Protein, Domain 3"/>
    <property type="match status" value="1"/>
</dbReference>
<feature type="compositionally biased region" description="Acidic residues" evidence="1">
    <location>
        <begin position="147"/>
        <end position="156"/>
    </location>
</feature>
<reference evidence="2" key="1">
    <citation type="journal article" date="2014" name="Front. Microbiol.">
        <title>High frequency of phylogenetically diverse reductive dehalogenase-homologous genes in deep subseafloor sedimentary metagenomes.</title>
        <authorList>
            <person name="Kawai M."/>
            <person name="Futagami T."/>
            <person name="Toyoda A."/>
            <person name="Takaki Y."/>
            <person name="Nishi S."/>
            <person name="Hori S."/>
            <person name="Arai W."/>
            <person name="Tsubouchi T."/>
            <person name="Morono Y."/>
            <person name="Uchiyama I."/>
            <person name="Ito T."/>
            <person name="Fujiyama A."/>
            <person name="Inagaki F."/>
            <person name="Takami H."/>
        </authorList>
    </citation>
    <scope>NUCLEOTIDE SEQUENCE</scope>
    <source>
        <strain evidence="2">Expedition CK06-06</strain>
    </source>
</reference>
<gene>
    <name evidence="2" type="ORF">S03H2_68112</name>
</gene>
<dbReference type="EMBL" id="BARU01044724">
    <property type="protein sequence ID" value="GAH80644.1"/>
    <property type="molecule type" value="Genomic_DNA"/>
</dbReference>
<evidence type="ECO:0000313" key="2">
    <source>
        <dbReference type="EMBL" id="GAH80644.1"/>
    </source>
</evidence>
<feature type="non-terminal residue" evidence="2">
    <location>
        <position position="1"/>
    </location>
</feature>
<dbReference type="AlphaFoldDB" id="X1JQU5"/>
<evidence type="ECO:0008006" key="3">
    <source>
        <dbReference type="Google" id="ProtNLM"/>
    </source>
</evidence>
<accession>X1JQU5</accession>
<organism evidence="2">
    <name type="scientific">marine sediment metagenome</name>
    <dbReference type="NCBI Taxonomy" id="412755"/>
    <lineage>
        <taxon>unclassified sequences</taxon>
        <taxon>metagenomes</taxon>
        <taxon>ecological metagenomes</taxon>
    </lineage>
</organism>
<feature type="region of interest" description="Disordered" evidence="1">
    <location>
        <begin position="139"/>
        <end position="164"/>
    </location>
</feature>
<feature type="non-terminal residue" evidence="2">
    <location>
        <position position="164"/>
    </location>
</feature>
<dbReference type="SUPFAM" id="SSF53850">
    <property type="entry name" value="Periplasmic binding protein-like II"/>
    <property type="match status" value="1"/>
</dbReference>
<comment type="caution">
    <text evidence="2">The sequence shown here is derived from an EMBL/GenBank/DDBJ whole genome shotgun (WGS) entry which is preliminary data.</text>
</comment>
<proteinExistence type="predicted"/>
<name>X1JQU5_9ZZZZ</name>
<sequence length="164" mass="18919">WGYMRYSNSRVDELWQASRLASDLDERQALFWEIQEIILTDLPMIPLYEPIGFFAYWDEWHDLYKGGFGDLDLWEDIWTDEGSDNPPRVALAAISVAEAEINAKDEEGYSIVDALDKLEEAEDAYAEGEYDLSISLAETSETLVEPPEPDEPDEPTQPDYTMYY</sequence>
<evidence type="ECO:0000256" key="1">
    <source>
        <dbReference type="SAM" id="MobiDB-lite"/>
    </source>
</evidence>